<dbReference type="Pfam" id="PF08858">
    <property type="entry name" value="IDEAL"/>
    <property type="match status" value="1"/>
</dbReference>
<evidence type="ECO:0000259" key="2">
    <source>
        <dbReference type="Pfam" id="PF08858"/>
    </source>
</evidence>
<sequence>MKAEALKIGMWVKGRTENDELFQGYIESLDPQTQSVMVRVIHSDHARLAGQVVQTPAGRVQAVEESPLDAEGHLLNFIDIALTTRDKQWFMELTSILKELRQSREDGESEAGNASGGRQVSPFSQ</sequence>
<proteinExistence type="predicted"/>
<reference evidence="3" key="2">
    <citation type="submission" date="2020-09" db="EMBL/GenBank/DDBJ databases">
        <authorList>
            <person name="Sun Q."/>
            <person name="Zhou Y."/>
        </authorList>
    </citation>
    <scope>NUCLEOTIDE SEQUENCE</scope>
    <source>
        <strain evidence="3">CGMCC 1.15179</strain>
    </source>
</reference>
<dbReference type="InterPro" id="IPR014957">
    <property type="entry name" value="IDEAL_dom"/>
</dbReference>
<dbReference type="AlphaFoldDB" id="A0A8J2VDK4"/>
<evidence type="ECO:0000313" key="3">
    <source>
        <dbReference type="EMBL" id="GGE26566.1"/>
    </source>
</evidence>
<reference evidence="3" key="1">
    <citation type="journal article" date="2014" name="Int. J. Syst. Evol. Microbiol.">
        <title>Complete genome sequence of Corynebacterium casei LMG S-19264T (=DSM 44701T), isolated from a smear-ripened cheese.</title>
        <authorList>
            <consortium name="US DOE Joint Genome Institute (JGI-PGF)"/>
            <person name="Walter F."/>
            <person name="Albersmeier A."/>
            <person name="Kalinowski J."/>
            <person name="Ruckert C."/>
        </authorList>
    </citation>
    <scope>NUCLEOTIDE SEQUENCE</scope>
    <source>
        <strain evidence="3">CGMCC 1.15179</strain>
    </source>
</reference>
<feature type="compositionally biased region" description="Polar residues" evidence="1">
    <location>
        <begin position="116"/>
        <end position="125"/>
    </location>
</feature>
<evidence type="ECO:0000313" key="4">
    <source>
        <dbReference type="Proteomes" id="UP000625210"/>
    </source>
</evidence>
<accession>A0A8J2VDK4</accession>
<dbReference type="EMBL" id="BMHQ01000013">
    <property type="protein sequence ID" value="GGE26566.1"/>
    <property type="molecule type" value="Genomic_DNA"/>
</dbReference>
<protein>
    <recommendedName>
        <fullName evidence="2">IDEAL domain-containing protein</fullName>
    </recommendedName>
</protein>
<dbReference type="Proteomes" id="UP000625210">
    <property type="component" value="Unassembled WGS sequence"/>
</dbReference>
<feature type="domain" description="IDEAL" evidence="2">
    <location>
        <begin position="74"/>
        <end position="97"/>
    </location>
</feature>
<comment type="caution">
    <text evidence="3">The sequence shown here is derived from an EMBL/GenBank/DDBJ whole genome shotgun (WGS) entry which is preliminary data.</text>
</comment>
<keyword evidence="4" id="KW-1185">Reference proteome</keyword>
<gene>
    <name evidence="3" type="ORF">GCM10011571_30960</name>
</gene>
<evidence type="ECO:0000256" key="1">
    <source>
        <dbReference type="SAM" id="MobiDB-lite"/>
    </source>
</evidence>
<dbReference type="InterPro" id="IPR027393">
    <property type="entry name" value="Virus_scaffolding_prot_C"/>
</dbReference>
<feature type="region of interest" description="Disordered" evidence="1">
    <location>
        <begin position="102"/>
        <end position="125"/>
    </location>
</feature>
<dbReference type="Gene3D" id="4.10.810.10">
    <property type="entry name" value="Virus Scaffolding Protein, Chain A"/>
    <property type="match status" value="1"/>
</dbReference>
<organism evidence="3 4">
    <name type="scientific">Marinithermofilum abyssi</name>
    <dbReference type="NCBI Taxonomy" id="1571185"/>
    <lineage>
        <taxon>Bacteria</taxon>
        <taxon>Bacillati</taxon>
        <taxon>Bacillota</taxon>
        <taxon>Bacilli</taxon>
        <taxon>Bacillales</taxon>
        <taxon>Thermoactinomycetaceae</taxon>
        <taxon>Marinithermofilum</taxon>
    </lineage>
</organism>
<name>A0A8J2VDK4_9BACL</name>
<dbReference type="RefSeq" id="WP_188648797.1">
    <property type="nucleotide sequence ID" value="NZ_BMHQ01000013.1"/>
</dbReference>